<keyword evidence="2" id="KW-1185">Reference proteome</keyword>
<reference evidence="2" key="1">
    <citation type="submission" date="2016-10" db="EMBL/GenBank/DDBJ databases">
        <authorList>
            <person name="Varghese N."/>
            <person name="Submissions S."/>
        </authorList>
    </citation>
    <scope>NUCLEOTIDE SEQUENCE [LARGE SCALE GENOMIC DNA]</scope>
    <source>
        <strain evidence="2">DSM 46136</strain>
    </source>
</reference>
<dbReference type="Proteomes" id="UP000199546">
    <property type="component" value="Unassembled WGS sequence"/>
</dbReference>
<name>A0A1I7D696_9ACTN</name>
<organism evidence="1 2">
    <name type="scientific">Geodermatophilus amargosae</name>
    <dbReference type="NCBI Taxonomy" id="1296565"/>
    <lineage>
        <taxon>Bacteria</taxon>
        <taxon>Bacillati</taxon>
        <taxon>Actinomycetota</taxon>
        <taxon>Actinomycetes</taxon>
        <taxon>Geodermatophilales</taxon>
        <taxon>Geodermatophilaceae</taxon>
        <taxon>Geodermatophilus</taxon>
    </lineage>
</organism>
<sequence length="46" mass="5207">MSASRTNQDRTRYEEYVARVVAAAPPLSAQRRQRLRELLGTAGGFR</sequence>
<evidence type="ECO:0000313" key="1">
    <source>
        <dbReference type="EMBL" id="SFU07165.1"/>
    </source>
</evidence>
<dbReference type="AlphaFoldDB" id="A0A1I7D696"/>
<protein>
    <submittedName>
        <fullName evidence="1">Uncharacterized protein</fullName>
    </submittedName>
</protein>
<proteinExistence type="predicted"/>
<evidence type="ECO:0000313" key="2">
    <source>
        <dbReference type="Proteomes" id="UP000199546"/>
    </source>
</evidence>
<accession>A0A1I7D696</accession>
<gene>
    <name evidence="1" type="ORF">SAMN05660657_05360</name>
</gene>
<dbReference type="STRING" id="1296565.SAMN05660657_05360"/>
<dbReference type="EMBL" id="FPBA01000035">
    <property type="protein sequence ID" value="SFU07165.1"/>
    <property type="molecule type" value="Genomic_DNA"/>
</dbReference>